<reference evidence="7" key="1">
    <citation type="submission" date="2016-06" db="UniProtKB">
        <authorList>
            <consortium name="WormBaseParasite"/>
        </authorList>
    </citation>
    <scope>IDENTIFICATION</scope>
</reference>
<dbReference type="InterPro" id="IPR000341">
    <property type="entry name" value="PI3K_Ras-bd_dom"/>
</dbReference>
<dbReference type="InterPro" id="IPR029071">
    <property type="entry name" value="Ubiquitin-like_domsf"/>
</dbReference>
<evidence type="ECO:0000313" key="7">
    <source>
        <dbReference type="WBParaSite" id="nOo.2.0.1.t06819-RA"/>
    </source>
</evidence>
<dbReference type="InterPro" id="IPR035892">
    <property type="entry name" value="C2_domain_sf"/>
</dbReference>
<accession>A0A182EFF3</accession>
<dbReference type="Pfam" id="PF00794">
    <property type="entry name" value="PI3K_rbd"/>
    <property type="match status" value="1"/>
</dbReference>
<dbReference type="SMART" id="SM00143">
    <property type="entry name" value="PI3K_p85B"/>
    <property type="match status" value="1"/>
</dbReference>
<dbReference type="AlphaFoldDB" id="A0A182EFF3"/>
<reference evidence="5 6" key="2">
    <citation type="submission" date="2018-08" db="EMBL/GenBank/DDBJ databases">
        <authorList>
            <person name="Laetsch R D."/>
            <person name="Stevens L."/>
            <person name="Kumar S."/>
            <person name="Blaxter L. M."/>
        </authorList>
    </citation>
    <scope>NUCLEOTIDE SEQUENCE [LARGE SCALE GENOMIC DNA]</scope>
</reference>
<dbReference type="OrthoDB" id="67688at2759"/>
<dbReference type="Pfam" id="PF02192">
    <property type="entry name" value="PI3K_p85B"/>
    <property type="match status" value="1"/>
</dbReference>
<dbReference type="EMBL" id="UYRW01002224">
    <property type="protein sequence ID" value="VDK83770.1"/>
    <property type="molecule type" value="Genomic_DNA"/>
</dbReference>
<comment type="similarity">
    <text evidence="1">Belongs to the PI3/PI4-kinase family.</text>
</comment>
<feature type="domain" description="PI3K-RBD" evidence="3">
    <location>
        <begin position="181"/>
        <end position="282"/>
    </location>
</feature>
<name>A0A182EFF3_ONCOC</name>
<keyword evidence="6" id="KW-1185">Reference proteome</keyword>
<dbReference type="PROSITE" id="PS51547">
    <property type="entry name" value="C2_PI3K"/>
    <property type="match status" value="1"/>
</dbReference>
<dbReference type="InterPro" id="IPR003113">
    <property type="entry name" value="PI3K_ABD"/>
</dbReference>
<sequence length="472" mass="54374">MHGVVCPQDSPDVWSVIECGQLEVEGSTDLDLLLPNGFLVNVRCSMDFTLAMLKQELFIQAKKLPLFNLLLTPSDYIFFTIRTDGEREELYDESRSIFSLRLFVPLLCLIEPEGNREEKELTHDIGLVIGRPLTEIEAKLSPEEMLYRMDLYKVSEQAVSNREIIGYSHYAFPEEVSSELDADIPPQLWYRSREDELANIDTNCVCVKIRKVIGVHASDAIANAIKELKQQHKLFIKEAASDFLLQIAGRRCFLTKDIKLTSFAYVRSSFENYRIPKFILRRKDIVMKDFTEPPPISKPSWVRAYESRFDRADEIALKGCSLWEVDDNLKLRIHSASHLSILDFDKIYVKASLYHGTDLIANKESAYVSPSNPRWSDGWIDFDVYLKDLTPCVQLCLSLVAVKQKKKEEYSGIGWVNIRLFDCDGKLVQGKYMLYLWPFPKYCTDLLYPSGQVTFYIQIGKLQLRIVGFFDS</sequence>
<evidence type="ECO:0000313" key="6">
    <source>
        <dbReference type="Proteomes" id="UP000271087"/>
    </source>
</evidence>
<evidence type="ECO:0000256" key="1">
    <source>
        <dbReference type="PROSITE-ProRule" id="PRU00880"/>
    </source>
</evidence>
<protein>
    <submittedName>
        <fullName evidence="7">Phosphatidylinositol 4,5-bisphosphate 3-kinase catalytic subunit</fullName>
    </submittedName>
</protein>
<feature type="domain" description="PI3K-ABD" evidence="2">
    <location>
        <begin position="24"/>
        <end position="113"/>
    </location>
</feature>
<evidence type="ECO:0000313" key="5">
    <source>
        <dbReference type="EMBL" id="VDK83770.1"/>
    </source>
</evidence>
<dbReference type="PROSITE" id="PS51544">
    <property type="entry name" value="PI3K_ABD"/>
    <property type="match status" value="1"/>
</dbReference>
<dbReference type="SUPFAM" id="SSF49562">
    <property type="entry name" value="C2 domain (Calcium/lipid-binding domain, CaLB)"/>
    <property type="match status" value="1"/>
</dbReference>
<feature type="domain" description="C2 PI3K-type" evidence="4">
    <location>
        <begin position="325"/>
        <end position="472"/>
    </location>
</feature>
<dbReference type="Pfam" id="PF00792">
    <property type="entry name" value="PI3K_C2"/>
    <property type="match status" value="1"/>
</dbReference>
<dbReference type="SUPFAM" id="SSF54236">
    <property type="entry name" value="Ubiquitin-like"/>
    <property type="match status" value="1"/>
</dbReference>
<dbReference type="STRING" id="42157.A0A182EFF3"/>
<dbReference type="Gene3D" id="2.60.40.150">
    <property type="entry name" value="C2 domain"/>
    <property type="match status" value="1"/>
</dbReference>
<evidence type="ECO:0000259" key="4">
    <source>
        <dbReference type="PROSITE" id="PS51547"/>
    </source>
</evidence>
<dbReference type="InterPro" id="IPR002420">
    <property type="entry name" value="PI3K-type_C2_dom"/>
</dbReference>
<dbReference type="SMART" id="SM00144">
    <property type="entry name" value="PI3K_rbd"/>
    <property type="match status" value="1"/>
</dbReference>
<organism evidence="7">
    <name type="scientific">Onchocerca ochengi</name>
    <name type="common">Filarial nematode worm</name>
    <dbReference type="NCBI Taxonomy" id="42157"/>
    <lineage>
        <taxon>Eukaryota</taxon>
        <taxon>Metazoa</taxon>
        <taxon>Ecdysozoa</taxon>
        <taxon>Nematoda</taxon>
        <taxon>Chromadorea</taxon>
        <taxon>Rhabditida</taxon>
        <taxon>Spirurina</taxon>
        <taxon>Spiruromorpha</taxon>
        <taxon>Filarioidea</taxon>
        <taxon>Onchocercidae</taxon>
        <taxon>Onchocerca</taxon>
    </lineage>
</organism>
<dbReference type="PROSITE" id="PS51546">
    <property type="entry name" value="PI3K_RBD"/>
    <property type="match status" value="1"/>
</dbReference>
<proteinExistence type="inferred from homology"/>
<dbReference type="WBParaSite" id="nOo.2.0.1.t06819-RA">
    <property type="protein sequence ID" value="nOo.2.0.1.t06819-RA"/>
    <property type="gene ID" value="nOo.2.0.1.g06819"/>
</dbReference>
<dbReference type="SMART" id="SM00142">
    <property type="entry name" value="PI3K_C2"/>
    <property type="match status" value="1"/>
</dbReference>
<dbReference type="Gene3D" id="3.10.20.770">
    <property type="match status" value="1"/>
</dbReference>
<dbReference type="Proteomes" id="UP000271087">
    <property type="component" value="Unassembled WGS sequence"/>
</dbReference>
<evidence type="ECO:0000259" key="2">
    <source>
        <dbReference type="PROSITE" id="PS51544"/>
    </source>
</evidence>
<evidence type="ECO:0000259" key="3">
    <source>
        <dbReference type="PROSITE" id="PS51546"/>
    </source>
</evidence>
<gene>
    <name evidence="5" type="ORF">NOO_LOCUS6819</name>
</gene>